<keyword evidence="2" id="KW-0479">Metal-binding</keyword>
<organism evidence="3 4">
    <name type="scientific">Nonomuraea longicatena</name>
    <dbReference type="NCBI Taxonomy" id="83682"/>
    <lineage>
        <taxon>Bacteria</taxon>
        <taxon>Bacillati</taxon>
        <taxon>Actinomycetota</taxon>
        <taxon>Actinomycetes</taxon>
        <taxon>Streptosporangiales</taxon>
        <taxon>Streptosporangiaceae</taxon>
        <taxon>Nonomuraea</taxon>
    </lineage>
</organism>
<protein>
    <submittedName>
        <fullName evidence="3">Cytochrome P450</fullName>
    </submittedName>
</protein>
<dbReference type="Gene3D" id="1.10.630.10">
    <property type="entry name" value="Cytochrome P450"/>
    <property type="match status" value="1"/>
</dbReference>
<dbReference type="PRINTS" id="PR00359">
    <property type="entry name" value="BP450"/>
</dbReference>
<dbReference type="CDD" id="cd11029">
    <property type="entry name" value="CYP107-like"/>
    <property type="match status" value="1"/>
</dbReference>
<dbReference type="InterPro" id="IPR001128">
    <property type="entry name" value="Cyt_P450"/>
</dbReference>
<comment type="caution">
    <text evidence="3">The sequence shown here is derived from an EMBL/GenBank/DDBJ whole genome shotgun (WGS) entry which is preliminary data.</text>
</comment>
<keyword evidence="2" id="KW-0503">Monooxygenase</keyword>
<comment type="similarity">
    <text evidence="1 2">Belongs to the cytochrome P450 family.</text>
</comment>
<keyword evidence="2" id="KW-0408">Iron</keyword>
<dbReference type="InterPro" id="IPR017972">
    <property type="entry name" value="Cyt_P450_CS"/>
</dbReference>
<name>A0ABN1PTW3_9ACTN</name>
<evidence type="ECO:0000313" key="4">
    <source>
        <dbReference type="Proteomes" id="UP001501578"/>
    </source>
</evidence>
<dbReference type="InterPro" id="IPR002397">
    <property type="entry name" value="Cyt_P450_B"/>
</dbReference>
<sequence>MPEHLPAEFILSPDNSRDPYPVYAGLRAKGPVHRVDFPLGADGFVVLDHEHGRAALADSRLAKSLEHAPRWFREVAEQQDPLRSDNMLFSDPPDHTRLRKAVARAFTARRVEGLRPRIEEITAGLLDAIGGRGAADLVDDFAFPLPIIVISELIGIPADKRETFRTWSSSLIEPPVTPEQIARRAEVVQELNSYFRDLVATRRADPGDDLVSVLVTGELNDREVLSTLGLLLVAGHETTVNLIANGTLALLRHPAQFDLLRRRPELVPNAVEEFLRYDAPVERATYRIATEDMEIAGVPVPKGAFVHVTLGSAGRDPAVNDDSDRLDVTRADITHVSFGHGVHFCLGAPLARLEAQVAFTALLERLPGLRLGCAEEELTWRFSGSIVRSLNHLPVTF</sequence>
<accession>A0ABN1PTW3</accession>
<keyword evidence="2" id="KW-0349">Heme</keyword>
<dbReference type="PROSITE" id="PS00086">
    <property type="entry name" value="CYTOCHROME_P450"/>
    <property type="match status" value="1"/>
</dbReference>
<dbReference type="RefSeq" id="WP_343951356.1">
    <property type="nucleotide sequence ID" value="NZ_BAAAHQ010000020.1"/>
</dbReference>
<evidence type="ECO:0000256" key="1">
    <source>
        <dbReference type="ARBA" id="ARBA00010617"/>
    </source>
</evidence>
<evidence type="ECO:0000313" key="3">
    <source>
        <dbReference type="EMBL" id="GAA0933160.1"/>
    </source>
</evidence>
<proteinExistence type="inferred from homology"/>
<dbReference type="InterPro" id="IPR036396">
    <property type="entry name" value="Cyt_P450_sf"/>
</dbReference>
<dbReference type="EMBL" id="BAAAHQ010000020">
    <property type="protein sequence ID" value="GAA0933160.1"/>
    <property type="molecule type" value="Genomic_DNA"/>
</dbReference>
<dbReference type="PANTHER" id="PTHR46696:SF1">
    <property type="entry name" value="CYTOCHROME P450 YJIB-RELATED"/>
    <property type="match status" value="1"/>
</dbReference>
<reference evidence="3 4" key="1">
    <citation type="journal article" date="2019" name="Int. J. Syst. Evol. Microbiol.">
        <title>The Global Catalogue of Microorganisms (GCM) 10K type strain sequencing project: providing services to taxonomists for standard genome sequencing and annotation.</title>
        <authorList>
            <consortium name="The Broad Institute Genomics Platform"/>
            <consortium name="The Broad Institute Genome Sequencing Center for Infectious Disease"/>
            <person name="Wu L."/>
            <person name="Ma J."/>
        </authorList>
    </citation>
    <scope>NUCLEOTIDE SEQUENCE [LARGE SCALE GENOMIC DNA]</scope>
    <source>
        <strain evidence="3 4">JCM 11136</strain>
    </source>
</reference>
<evidence type="ECO:0000256" key="2">
    <source>
        <dbReference type="RuleBase" id="RU000461"/>
    </source>
</evidence>
<gene>
    <name evidence="3" type="ORF">GCM10009560_39220</name>
</gene>
<dbReference type="Proteomes" id="UP001501578">
    <property type="component" value="Unassembled WGS sequence"/>
</dbReference>
<dbReference type="Pfam" id="PF00067">
    <property type="entry name" value="p450"/>
    <property type="match status" value="1"/>
</dbReference>
<keyword evidence="4" id="KW-1185">Reference proteome</keyword>
<keyword evidence="2" id="KW-0560">Oxidoreductase</keyword>
<dbReference type="PANTHER" id="PTHR46696">
    <property type="entry name" value="P450, PUTATIVE (EUROFUNG)-RELATED"/>
    <property type="match status" value="1"/>
</dbReference>
<dbReference type="SUPFAM" id="SSF48264">
    <property type="entry name" value="Cytochrome P450"/>
    <property type="match status" value="1"/>
</dbReference>